<dbReference type="InterPro" id="IPR029478">
    <property type="entry name" value="TM1586_NiRdase"/>
</dbReference>
<evidence type="ECO:0000313" key="7">
    <source>
        <dbReference type="EMBL" id="TFZ40362.1"/>
    </source>
</evidence>
<evidence type="ECO:0000256" key="2">
    <source>
        <dbReference type="ARBA" id="ARBA00007118"/>
    </source>
</evidence>
<feature type="domain" description="Putative nitroreductase TM1586" evidence="6">
    <location>
        <begin position="2"/>
        <end position="234"/>
    </location>
</feature>
<dbReference type="GO" id="GO:0016491">
    <property type="term" value="F:oxidoreductase activity"/>
    <property type="evidence" value="ECO:0007669"/>
    <property type="project" value="UniProtKB-KW"/>
</dbReference>
<evidence type="ECO:0000256" key="3">
    <source>
        <dbReference type="ARBA" id="ARBA00022630"/>
    </source>
</evidence>
<dbReference type="AlphaFoldDB" id="A0A4Z0D648"/>
<organism evidence="7 8">
    <name type="scientific">Soehngenia longivitae</name>
    <dbReference type="NCBI Taxonomy" id="2562294"/>
    <lineage>
        <taxon>Bacteria</taxon>
        <taxon>Bacillati</taxon>
        <taxon>Bacillota</taxon>
        <taxon>Tissierellia</taxon>
        <taxon>Tissierellales</taxon>
        <taxon>Tissierellaceae</taxon>
        <taxon>Soehngenia</taxon>
    </lineage>
</organism>
<evidence type="ECO:0000256" key="5">
    <source>
        <dbReference type="ARBA" id="ARBA00023002"/>
    </source>
</evidence>
<reference evidence="7 8" key="1">
    <citation type="submission" date="2019-03" db="EMBL/GenBank/DDBJ databases">
        <title>Draft genome sequence data and analysis of a Fermenting Bacterium, Soehngenia longevitae strain 1933PT, isolated from petroleum reservoir in Azerbaijan.</title>
        <authorList>
            <person name="Grouzdev D.S."/>
            <person name="Bidzhieva S.K."/>
            <person name="Sokolova D.S."/>
            <person name="Tourova T.P."/>
            <person name="Poltaraus A.B."/>
            <person name="Nazina T.N."/>
        </authorList>
    </citation>
    <scope>NUCLEOTIDE SEQUENCE [LARGE SCALE GENOMIC DNA]</scope>
    <source>
        <strain evidence="7 8">1933P</strain>
    </source>
</reference>
<evidence type="ECO:0000256" key="1">
    <source>
        <dbReference type="ARBA" id="ARBA00001917"/>
    </source>
</evidence>
<comment type="caution">
    <text evidence="7">The sequence shown here is derived from an EMBL/GenBank/DDBJ whole genome shotgun (WGS) entry which is preliminary data.</text>
</comment>
<proteinExistence type="inferred from homology"/>
<keyword evidence="5" id="KW-0560">Oxidoreductase</keyword>
<dbReference type="Pfam" id="PF14512">
    <property type="entry name" value="TM1586_NiRdase"/>
    <property type="match status" value="1"/>
</dbReference>
<comment type="similarity">
    <text evidence="2">Belongs to the nitroreductase family.</text>
</comment>
<dbReference type="Gene3D" id="3.40.109.10">
    <property type="entry name" value="NADH Oxidase"/>
    <property type="match status" value="1"/>
</dbReference>
<dbReference type="Gene3D" id="3.40.109.30">
    <property type="entry name" value="putative nitroreductase (tm1586), domain 2"/>
    <property type="match status" value="1"/>
</dbReference>
<protein>
    <submittedName>
        <fullName evidence="7">Nitroreductase</fullName>
    </submittedName>
</protein>
<dbReference type="PANTHER" id="PTHR43673:SF2">
    <property type="entry name" value="NITROREDUCTASE"/>
    <property type="match status" value="1"/>
</dbReference>
<sequence length="268" mass="31273">MNMMNFLKTRKSTREFKNKQLAENDYKKVDEIISEINFEAQQYLIKMKLYENGENIFQNLKGIAGYSGVMIESPHYVALENEPIKPVSMIYSGYFMEKLITELNNLGIGTCWISLSNVNSELKKKVFGEGSERLNYLLAIGYPKPKSPFAEEHFSERIGVEEMVYIDNFEKNVNIDELENRGLGDLFFYVRFAPSTLNKQPWRFILHDGYIELLLIDDGNISYIDAGIIMYYFEELAKIQGMNSQWELVLEQIEHKNVKYIIVGKYKI</sequence>
<dbReference type="RefSeq" id="WP_135270880.1">
    <property type="nucleotide sequence ID" value="NZ_SRIB01000005.1"/>
</dbReference>
<evidence type="ECO:0000313" key="8">
    <source>
        <dbReference type="Proteomes" id="UP000298381"/>
    </source>
</evidence>
<dbReference type="OrthoDB" id="9814075at2"/>
<keyword evidence="4" id="KW-0288">FMN</keyword>
<evidence type="ECO:0000259" key="6">
    <source>
        <dbReference type="Pfam" id="PF14512"/>
    </source>
</evidence>
<dbReference type="InterPro" id="IPR000415">
    <property type="entry name" value="Nitroreductase-like"/>
</dbReference>
<dbReference type="PANTHER" id="PTHR43673">
    <property type="entry name" value="NAD(P)H NITROREDUCTASE YDGI-RELATED"/>
    <property type="match status" value="1"/>
</dbReference>
<dbReference type="EMBL" id="SRIB01000005">
    <property type="protein sequence ID" value="TFZ40362.1"/>
    <property type="molecule type" value="Genomic_DNA"/>
</dbReference>
<accession>A0A4Z0D648</accession>
<keyword evidence="8" id="KW-1185">Reference proteome</keyword>
<dbReference type="Proteomes" id="UP000298381">
    <property type="component" value="Unassembled WGS sequence"/>
</dbReference>
<dbReference type="SUPFAM" id="SSF55469">
    <property type="entry name" value="FMN-dependent nitroreductase-like"/>
    <property type="match status" value="2"/>
</dbReference>
<gene>
    <name evidence="7" type="ORF">E4100_04645</name>
</gene>
<evidence type="ECO:0000256" key="4">
    <source>
        <dbReference type="ARBA" id="ARBA00022643"/>
    </source>
</evidence>
<keyword evidence="3" id="KW-0285">Flavoprotein</keyword>
<comment type="cofactor">
    <cofactor evidence="1">
        <name>FMN</name>
        <dbReference type="ChEBI" id="CHEBI:58210"/>
    </cofactor>
</comment>
<name>A0A4Z0D648_9FIRM</name>